<accession>A0A843VA05</accession>
<keyword evidence="1" id="KW-0472">Membrane</keyword>
<keyword evidence="3" id="KW-1185">Reference proteome</keyword>
<comment type="caution">
    <text evidence="2">The sequence shown here is derived from an EMBL/GenBank/DDBJ whole genome shotgun (WGS) entry which is preliminary data.</text>
</comment>
<gene>
    <name evidence="2" type="ORF">Taro_027948</name>
</gene>
<evidence type="ECO:0000256" key="1">
    <source>
        <dbReference type="SAM" id="Phobius"/>
    </source>
</evidence>
<reference evidence="2" key="1">
    <citation type="submission" date="2017-07" db="EMBL/GenBank/DDBJ databases">
        <title>Taro Niue Genome Assembly and Annotation.</title>
        <authorList>
            <person name="Atibalentja N."/>
            <person name="Keating K."/>
            <person name="Fields C.J."/>
        </authorList>
    </citation>
    <scope>NUCLEOTIDE SEQUENCE</scope>
    <source>
        <strain evidence="2">Niue_2</strain>
        <tissue evidence="2">Leaf</tissue>
    </source>
</reference>
<protein>
    <submittedName>
        <fullName evidence="2">Uncharacterized protein</fullName>
    </submittedName>
</protein>
<keyword evidence="1" id="KW-1133">Transmembrane helix</keyword>
<sequence>MKLIYHLMVCLADVDQLEDAEVHASFRGIAFLLLLRLLPPIVHTLLWGITLFLLPQLLPSEVHTLLQDTTLPLLRLLPPMVVREQTSNDADGDDLETHLADD</sequence>
<evidence type="ECO:0000313" key="3">
    <source>
        <dbReference type="Proteomes" id="UP000652761"/>
    </source>
</evidence>
<dbReference type="Proteomes" id="UP000652761">
    <property type="component" value="Unassembled WGS sequence"/>
</dbReference>
<evidence type="ECO:0000313" key="2">
    <source>
        <dbReference type="EMBL" id="MQL95282.1"/>
    </source>
</evidence>
<keyword evidence="1" id="KW-0812">Transmembrane</keyword>
<feature type="transmembrane region" description="Helical" evidence="1">
    <location>
        <begin position="29"/>
        <end position="54"/>
    </location>
</feature>
<name>A0A843VA05_COLES</name>
<organism evidence="2 3">
    <name type="scientific">Colocasia esculenta</name>
    <name type="common">Wild taro</name>
    <name type="synonym">Arum esculentum</name>
    <dbReference type="NCBI Taxonomy" id="4460"/>
    <lineage>
        <taxon>Eukaryota</taxon>
        <taxon>Viridiplantae</taxon>
        <taxon>Streptophyta</taxon>
        <taxon>Embryophyta</taxon>
        <taxon>Tracheophyta</taxon>
        <taxon>Spermatophyta</taxon>
        <taxon>Magnoliopsida</taxon>
        <taxon>Liliopsida</taxon>
        <taxon>Araceae</taxon>
        <taxon>Aroideae</taxon>
        <taxon>Colocasieae</taxon>
        <taxon>Colocasia</taxon>
    </lineage>
</organism>
<dbReference type="EMBL" id="NMUH01001778">
    <property type="protein sequence ID" value="MQL95282.1"/>
    <property type="molecule type" value="Genomic_DNA"/>
</dbReference>
<dbReference type="AlphaFoldDB" id="A0A843VA05"/>
<proteinExistence type="predicted"/>